<dbReference type="InParanoid" id="A0A6J2XX16"/>
<feature type="transmembrane region" description="Helical" evidence="9">
    <location>
        <begin position="286"/>
        <end position="307"/>
    </location>
</feature>
<dbReference type="PRINTS" id="PR00171">
    <property type="entry name" value="SUGRTRNSPORT"/>
</dbReference>
<accession>A0A6J2XX16</accession>
<keyword evidence="8" id="KW-0813">Transport</keyword>
<keyword evidence="6" id="KW-0325">Glycoprotein</keyword>
<protein>
    <submittedName>
        <fullName evidence="12">Facilitated trehalose transporter Tret1-like</fullName>
    </submittedName>
</protein>
<evidence type="ECO:0000256" key="6">
    <source>
        <dbReference type="ARBA" id="ARBA00023180"/>
    </source>
</evidence>
<keyword evidence="5 9" id="KW-0472">Membrane</keyword>
<dbReference type="KEGG" id="soy:115882236"/>
<dbReference type="Pfam" id="PF00083">
    <property type="entry name" value="Sugar_tr"/>
    <property type="match status" value="1"/>
</dbReference>
<sequence>MSQDRDSLLNNGSINSISSNHFDNIESHAADSGSQDTPSYAPPKIFRQLFAGFSACLSALSAGVVLGWTSPILDYLTSGKYNDIPIDNNTMGWIGSFATLGAMAMCIPAGFICDLIGRKKALLALMIPFLLGWSLIIFARTILELYFGRLITGMAVGACCVAAPLYNGEIAHQDIRGKLGSFFQLMICTGIFLAYLVGKFLSPHQFTLFCASMPFVFLVCFVFQPESPNYLMKKFQYENARKALLVLRGENYNVDEELLQIEGHLKESSQSAVSLRSIFSKKSVKVAILISFGLMVFQQMTGINAIILYSSNMFKSVGVHLDPNLGTIMIGLFQMIATFLASLLIEKLGRKLLLFISMSTVTVCCVVIAIYLSVKPHLDNEELKEISFLPVTAFCLFVIAFSFGIGPIPWMISSEIIPTEIRSMVSSTAGTLNWFLAFMVTKVYLLVAGEACIFYIFTVFTLLGTIFVLLVVPETKGKSITQIQEELNNVF</sequence>
<dbReference type="RefSeq" id="XP_030756017.1">
    <property type="nucleotide sequence ID" value="XM_030900157.1"/>
</dbReference>
<feature type="transmembrane region" description="Helical" evidence="9">
    <location>
        <begin position="49"/>
        <end position="73"/>
    </location>
</feature>
<evidence type="ECO:0000256" key="8">
    <source>
        <dbReference type="RuleBase" id="RU003346"/>
    </source>
</evidence>
<name>A0A6J2XX16_SITOR</name>
<dbReference type="AlphaFoldDB" id="A0A6J2XX16"/>
<reference evidence="12" key="1">
    <citation type="submission" date="2025-08" db="UniProtKB">
        <authorList>
            <consortium name="RefSeq"/>
        </authorList>
    </citation>
    <scope>IDENTIFICATION</scope>
    <source>
        <tissue evidence="12">Gonads</tissue>
    </source>
</reference>
<evidence type="ECO:0000313" key="12">
    <source>
        <dbReference type="RefSeq" id="XP_030756017.1"/>
    </source>
</evidence>
<keyword evidence="2" id="KW-1003">Cell membrane</keyword>
<dbReference type="GO" id="GO:0005886">
    <property type="term" value="C:plasma membrane"/>
    <property type="evidence" value="ECO:0007669"/>
    <property type="project" value="UniProtKB-SubCell"/>
</dbReference>
<keyword evidence="4 9" id="KW-1133">Transmembrane helix</keyword>
<dbReference type="OrthoDB" id="6612291at2759"/>
<dbReference type="InterPro" id="IPR050549">
    <property type="entry name" value="MFS_Trehalose_Transporter"/>
</dbReference>
<gene>
    <name evidence="12" type="primary">LOC115882236</name>
</gene>
<dbReference type="CDD" id="cd17358">
    <property type="entry name" value="MFS_GLUT6_8_Class3_like"/>
    <property type="match status" value="1"/>
</dbReference>
<dbReference type="InterPro" id="IPR003663">
    <property type="entry name" value="Sugar/inositol_transpt"/>
</dbReference>
<dbReference type="GO" id="GO:0051119">
    <property type="term" value="F:sugar transmembrane transporter activity"/>
    <property type="evidence" value="ECO:0007669"/>
    <property type="project" value="InterPro"/>
</dbReference>
<dbReference type="Proteomes" id="UP000504635">
    <property type="component" value="Unplaced"/>
</dbReference>
<evidence type="ECO:0000256" key="2">
    <source>
        <dbReference type="ARBA" id="ARBA00022475"/>
    </source>
</evidence>
<feature type="transmembrane region" description="Helical" evidence="9">
    <location>
        <begin position="146"/>
        <end position="167"/>
    </location>
</feature>
<feature type="transmembrane region" description="Helical" evidence="9">
    <location>
        <begin position="453"/>
        <end position="472"/>
    </location>
</feature>
<dbReference type="Gene3D" id="1.20.1250.20">
    <property type="entry name" value="MFS general substrate transporter like domains"/>
    <property type="match status" value="1"/>
</dbReference>
<evidence type="ECO:0000313" key="11">
    <source>
        <dbReference type="Proteomes" id="UP000504635"/>
    </source>
</evidence>
<dbReference type="InterPro" id="IPR020846">
    <property type="entry name" value="MFS_dom"/>
</dbReference>
<feature type="domain" description="Major facilitator superfamily (MFS) profile" evidence="10">
    <location>
        <begin position="47"/>
        <end position="476"/>
    </location>
</feature>
<dbReference type="PANTHER" id="PTHR48021">
    <property type="match status" value="1"/>
</dbReference>
<dbReference type="FunFam" id="1.20.1250.20:FF:000055">
    <property type="entry name" value="Facilitated trehalose transporter Tret1-2 homolog"/>
    <property type="match status" value="1"/>
</dbReference>
<dbReference type="NCBIfam" id="TIGR00879">
    <property type="entry name" value="SP"/>
    <property type="match status" value="1"/>
</dbReference>
<feature type="transmembrane region" description="Helical" evidence="9">
    <location>
        <begin position="93"/>
        <end position="115"/>
    </location>
</feature>
<proteinExistence type="inferred from homology"/>
<evidence type="ECO:0000256" key="4">
    <source>
        <dbReference type="ARBA" id="ARBA00022989"/>
    </source>
</evidence>
<feature type="transmembrane region" description="Helical" evidence="9">
    <location>
        <begin position="424"/>
        <end position="447"/>
    </location>
</feature>
<feature type="transmembrane region" description="Helical" evidence="9">
    <location>
        <begin position="327"/>
        <end position="345"/>
    </location>
</feature>
<dbReference type="PROSITE" id="PS50850">
    <property type="entry name" value="MFS"/>
    <property type="match status" value="1"/>
</dbReference>
<dbReference type="InterPro" id="IPR005828">
    <property type="entry name" value="MFS_sugar_transport-like"/>
</dbReference>
<feature type="transmembrane region" description="Helical" evidence="9">
    <location>
        <begin position="352"/>
        <end position="374"/>
    </location>
</feature>
<feature type="transmembrane region" description="Helical" evidence="9">
    <location>
        <begin position="179"/>
        <end position="198"/>
    </location>
</feature>
<keyword evidence="11" id="KW-1185">Reference proteome</keyword>
<comment type="subcellular location">
    <subcellularLocation>
        <location evidence="1">Cell membrane</location>
        <topology evidence="1">Multi-pass membrane protein</topology>
    </subcellularLocation>
</comment>
<evidence type="ECO:0000259" key="10">
    <source>
        <dbReference type="PROSITE" id="PS50850"/>
    </source>
</evidence>
<dbReference type="SUPFAM" id="SSF103473">
    <property type="entry name" value="MFS general substrate transporter"/>
    <property type="match status" value="1"/>
</dbReference>
<keyword evidence="3 9" id="KW-0812">Transmembrane</keyword>
<comment type="similarity">
    <text evidence="7">Belongs to the major facilitator superfamily. Sugar transporter (TC 2.A.1.1) family. Trehalose transporter subfamily.</text>
</comment>
<dbReference type="GeneID" id="115882236"/>
<evidence type="ECO:0000256" key="3">
    <source>
        <dbReference type="ARBA" id="ARBA00022692"/>
    </source>
</evidence>
<dbReference type="PROSITE" id="PS00216">
    <property type="entry name" value="SUGAR_TRANSPORT_1"/>
    <property type="match status" value="1"/>
</dbReference>
<dbReference type="InterPro" id="IPR036259">
    <property type="entry name" value="MFS_trans_sf"/>
</dbReference>
<evidence type="ECO:0000256" key="1">
    <source>
        <dbReference type="ARBA" id="ARBA00004651"/>
    </source>
</evidence>
<feature type="transmembrane region" description="Helical" evidence="9">
    <location>
        <begin position="122"/>
        <end position="140"/>
    </location>
</feature>
<organism evidence="11 12">
    <name type="scientific">Sitophilus oryzae</name>
    <name type="common">Rice weevil</name>
    <name type="synonym">Curculio oryzae</name>
    <dbReference type="NCBI Taxonomy" id="7048"/>
    <lineage>
        <taxon>Eukaryota</taxon>
        <taxon>Metazoa</taxon>
        <taxon>Ecdysozoa</taxon>
        <taxon>Arthropoda</taxon>
        <taxon>Hexapoda</taxon>
        <taxon>Insecta</taxon>
        <taxon>Pterygota</taxon>
        <taxon>Neoptera</taxon>
        <taxon>Endopterygota</taxon>
        <taxon>Coleoptera</taxon>
        <taxon>Polyphaga</taxon>
        <taxon>Cucujiformia</taxon>
        <taxon>Curculionidae</taxon>
        <taxon>Dryophthorinae</taxon>
        <taxon>Sitophilus</taxon>
    </lineage>
</organism>
<evidence type="ECO:0000256" key="9">
    <source>
        <dbReference type="SAM" id="Phobius"/>
    </source>
</evidence>
<dbReference type="InterPro" id="IPR005829">
    <property type="entry name" value="Sugar_transporter_CS"/>
</dbReference>
<feature type="transmembrane region" description="Helical" evidence="9">
    <location>
        <begin position="204"/>
        <end position="223"/>
    </location>
</feature>
<evidence type="ECO:0000256" key="5">
    <source>
        <dbReference type="ARBA" id="ARBA00023136"/>
    </source>
</evidence>
<dbReference type="PANTHER" id="PTHR48021:SF1">
    <property type="entry name" value="GH07001P-RELATED"/>
    <property type="match status" value="1"/>
</dbReference>
<feature type="transmembrane region" description="Helical" evidence="9">
    <location>
        <begin position="386"/>
        <end position="412"/>
    </location>
</feature>
<dbReference type="PROSITE" id="PS00217">
    <property type="entry name" value="SUGAR_TRANSPORT_2"/>
    <property type="match status" value="1"/>
</dbReference>
<evidence type="ECO:0000256" key="7">
    <source>
        <dbReference type="ARBA" id="ARBA00024348"/>
    </source>
</evidence>
<dbReference type="InterPro" id="IPR044775">
    <property type="entry name" value="MFS_ERD6/Tret1-like"/>
</dbReference>